<dbReference type="eggNOG" id="arCOG03015">
    <property type="taxonomic scope" value="Archaea"/>
</dbReference>
<dbReference type="PANTHER" id="PTHR12126">
    <property type="entry name" value="NADH-UBIQUINONE OXIDOREDUCTASE 39 KDA SUBUNIT-RELATED"/>
    <property type="match status" value="1"/>
</dbReference>
<dbReference type="AlphaFoldDB" id="M0CX74"/>
<dbReference type="InterPro" id="IPR036291">
    <property type="entry name" value="NAD(P)-bd_dom_sf"/>
</dbReference>
<sequence>MDVLVTGGDGFVGRHLCAELVDRGHDVESLSRTPDPSVLPAEVTTASGDVREFSSIEGAFEGTDAVVHLVALSPLYQHRISQEEVHAEGTENAVEAADAHGVERFVQMSSIGTHPDGRTSYTHAKGIAEWTVYQSDLDWVVFRPSMIFGDGGELIPFTERFTTPYVTALPEGGRPPMQPIWVGDVVSMLAEGVEDDAHVRSTYELGGPEVLTVADVARKIYRARGQSLRVLPVPMALATLGLTLVDPLSVVPFGRDQARQMKMNLAVEGNDIGAFGREAADLRTLGAYVRSN</sequence>
<dbReference type="OrthoDB" id="213145at2157"/>
<accession>M0CX74</accession>
<dbReference type="GO" id="GO:0044877">
    <property type="term" value="F:protein-containing complex binding"/>
    <property type="evidence" value="ECO:0007669"/>
    <property type="project" value="TreeGrafter"/>
</dbReference>
<feature type="domain" description="NAD(P)-binding" evidence="1">
    <location>
        <begin position="7"/>
        <end position="147"/>
    </location>
</feature>
<proteinExistence type="predicted"/>
<evidence type="ECO:0000313" key="3">
    <source>
        <dbReference type="Proteomes" id="UP000011513"/>
    </source>
</evidence>
<gene>
    <name evidence="2" type="ORF">C474_16744</name>
</gene>
<dbReference type="InParanoid" id="M0CX74"/>
<comment type="caution">
    <text evidence="2">The sequence shown here is derived from an EMBL/GenBank/DDBJ whole genome shotgun (WGS) entry which is preliminary data.</text>
</comment>
<dbReference type="PANTHER" id="PTHR12126:SF11">
    <property type="entry name" value="NADH DEHYDROGENASE [UBIQUINONE] 1 ALPHA SUBCOMPLEX SUBUNIT 9, MITOCHONDRIAL"/>
    <property type="match status" value="1"/>
</dbReference>
<name>M0CX74_HALPD</name>
<evidence type="ECO:0000313" key="2">
    <source>
        <dbReference type="EMBL" id="ELZ27017.1"/>
    </source>
</evidence>
<keyword evidence="3" id="KW-1185">Reference proteome</keyword>
<dbReference type="RefSeq" id="WP_008388820.1">
    <property type="nucleotide sequence ID" value="NZ_AOIV01000041.1"/>
</dbReference>
<dbReference type="Proteomes" id="UP000011513">
    <property type="component" value="Unassembled WGS sequence"/>
</dbReference>
<organism evidence="2 3">
    <name type="scientific">Halogeometricum pallidum JCM 14848</name>
    <dbReference type="NCBI Taxonomy" id="1227487"/>
    <lineage>
        <taxon>Archaea</taxon>
        <taxon>Methanobacteriati</taxon>
        <taxon>Methanobacteriota</taxon>
        <taxon>Stenosarchaea group</taxon>
        <taxon>Halobacteria</taxon>
        <taxon>Halobacteriales</taxon>
        <taxon>Haloferacaceae</taxon>
        <taxon>Halogeometricum</taxon>
    </lineage>
</organism>
<dbReference type="Pfam" id="PF13460">
    <property type="entry name" value="NAD_binding_10"/>
    <property type="match status" value="1"/>
</dbReference>
<dbReference type="SUPFAM" id="SSF51735">
    <property type="entry name" value="NAD(P)-binding Rossmann-fold domains"/>
    <property type="match status" value="1"/>
</dbReference>
<dbReference type="InterPro" id="IPR051207">
    <property type="entry name" value="ComplexI_NDUFA9_subunit"/>
</dbReference>
<dbReference type="Gene3D" id="3.40.50.720">
    <property type="entry name" value="NAD(P)-binding Rossmann-like Domain"/>
    <property type="match status" value="1"/>
</dbReference>
<dbReference type="EMBL" id="AOIV01000041">
    <property type="protein sequence ID" value="ELZ27017.1"/>
    <property type="molecule type" value="Genomic_DNA"/>
</dbReference>
<evidence type="ECO:0000259" key="1">
    <source>
        <dbReference type="Pfam" id="PF13460"/>
    </source>
</evidence>
<protein>
    <submittedName>
        <fullName evidence="2">NAD-dependent epimerase/dehydratase</fullName>
    </submittedName>
</protein>
<dbReference type="InterPro" id="IPR016040">
    <property type="entry name" value="NAD(P)-bd_dom"/>
</dbReference>
<reference evidence="2 3" key="1">
    <citation type="journal article" date="2014" name="PLoS Genet.">
        <title>Phylogenetically driven sequencing of extremely halophilic archaea reveals strategies for static and dynamic osmo-response.</title>
        <authorList>
            <person name="Becker E.A."/>
            <person name="Seitzer P.M."/>
            <person name="Tritt A."/>
            <person name="Larsen D."/>
            <person name="Krusor M."/>
            <person name="Yao A.I."/>
            <person name="Wu D."/>
            <person name="Madern D."/>
            <person name="Eisen J.A."/>
            <person name="Darling A.E."/>
            <person name="Facciotti M.T."/>
        </authorList>
    </citation>
    <scope>NUCLEOTIDE SEQUENCE [LARGE SCALE GENOMIC DNA]</scope>
    <source>
        <strain evidence="2 3">JCM 14848</strain>
    </source>
</reference>